<dbReference type="InterPro" id="IPR001611">
    <property type="entry name" value="Leu-rich_rpt"/>
</dbReference>
<protein>
    <submittedName>
        <fullName evidence="8">NACHT, LRR and PYD domains-containing protein 3</fullName>
    </submittedName>
</protein>
<dbReference type="InterPro" id="IPR032675">
    <property type="entry name" value="LRR_dom_sf"/>
</dbReference>
<dbReference type="SUPFAM" id="SSF52047">
    <property type="entry name" value="RNI-like"/>
    <property type="match status" value="1"/>
</dbReference>
<accession>A0AA47P8P1</accession>
<comment type="similarity">
    <text evidence="2">Belongs to the NLRP family.</text>
</comment>
<keyword evidence="5" id="KW-0547">Nucleotide-binding</keyword>
<dbReference type="SMART" id="SM00368">
    <property type="entry name" value="LRR_RI"/>
    <property type="match status" value="8"/>
</dbReference>
<comment type="subcellular location">
    <subcellularLocation>
        <location evidence="1">Cytoplasm</location>
    </subcellularLocation>
</comment>
<dbReference type="GO" id="GO:0005524">
    <property type="term" value="F:ATP binding"/>
    <property type="evidence" value="ECO:0007669"/>
    <property type="project" value="UniProtKB-KW"/>
</dbReference>
<dbReference type="PROSITE" id="PS50837">
    <property type="entry name" value="NACHT"/>
    <property type="match status" value="1"/>
</dbReference>
<dbReference type="GO" id="GO:0050729">
    <property type="term" value="P:positive regulation of inflammatory response"/>
    <property type="evidence" value="ECO:0007669"/>
    <property type="project" value="TreeGrafter"/>
</dbReference>
<dbReference type="PANTHER" id="PTHR45690:SF19">
    <property type="entry name" value="NACHT, LRR AND PYD DOMAINS-CONTAINING PROTEIN 3"/>
    <property type="match status" value="1"/>
</dbReference>
<reference evidence="8" key="1">
    <citation type="journal article" date="2023" name="Front. Mar. Sci.">
        <title>A new Merluccius polli reference genome to investigate the effects of global change in West African waters.</title>
        <authorList>
            <person name="Mateo J.L."/>
            <person name="Blanco-Fernandez C."/>
            <person name="Garcia-Vazquez E."/>
            <person name="Machado-Schiaffino G."/>
        </authorList>
    </citation>
    <scope>NUCLEOTIDE SEQUENCE</scope>
    <source>
        <strain evidence="8">C29</strain>
        <tissue evidence="8">Fin</tissue>
    </source>
</reference>
<dbReference type="InterPro" id="IPR050637">
    <property type="entry name" value="NLRP_innate_immun_reg"/>
</dbReference>
<evidence type="ECO:0000256" key="5">
    <source>
        <dbReference type="ARBA" id="ARBA00022741"/>
    </source>
</evidence>
<dbReference type="Proteomes" id="UP001174136">
    <property type="component" value="Unassembled WGS sequence"/>
</dbReference>
<evidence type="ECO:0000256" key="4">
    <source>
        <dbReference type="ARBA" id="ARBA00022737"/>
    </source>
</evidence>
<dbReference type="Gene3D" id="3.80.10.10">
    <property type="entry name" value="Ribonuclease Inhibitor"/>
    <property type="match status" value="2"/>
</dbReference>
<dbReference type="InterPro" id="IPR027417">
    <property type="entry name" value="P-loop_NTPase"/>
</dbReference>
<dbReference type="EMBL" id="JAOPHQ010000304">
    <property type="protein sequence ID" value="KAK0155101.1"/>
    <property type="molecule type" value="Genomic_DNA"/>
</dbReference>
<dbReference type="Gene3D" id="3.40.50.300">
    <property type="entry name" value="P-loop containing nucleotide triphosphate hydrolases"/>
    <property type="match status" value="1"/>
</dbReference>
<dbReference type="SUPFAM" id="SSF52540">
    <property type="entry name" value="P-loop containing nucleoside triphosphate hydrolases"/>
    <property type="match status" value="1"/>
</dbReference>
<dbReference type="GO" id="GO:0005737">
    <property type="term" value="C:cytoplasm"/>
    <property type="evidence" value="ECO:0007669"/>
    <property type="project" value="TreeGrafter"/>
</dbReference>
<name>A0AA47P8P1_MERPO</name>
<evidence type="ECO:0000256" key="3">
    <source>
        <dbReference type="ARBA" id="ARBA00022490"/>
    </source>
</evidence>
<evidence type="ECO:0000259" key="7">
    <source>
        <dbReference type="PROSITE" id="PS50837"/>
    </source>
</evidence>
<evidence type="ECO:0000313" key="8">
    <source>
        <dbReference type="EMBL" id="KAK0155101.1"/>
    </source>
</evidence>
<sequence length="837" mass="92608">MDKTALLDDLMSNEGTSSVLGGQLPIKLVKDNQYIPPLMTGAEADTGTNFTSLGHVVDSVLSDQMKTVVLVGSAGSGKTTALEKFTFDWARGDHGQKFSHVFFFDLKDLNCLDGLYTLKTLLLQNRHRFDPESMALLLQKPENVLFVLDTVDLYKHPLDRSVHTLCSDPSMPTTMSTLVSSLLHGTLLNGATFLVATRPTEGLKFLEGFKVELLGFSKPQREAYFGQFFPDPHVANIAWQNMERTLGFYDFGSSPRFCWTICSVYKSQLDAGERLPETITEICVNAMAQIVASLSLDEVSARELVLALGRVAGHCCIDPNSSCSKETIASLGLEKLLNPRVLIDSFLRVDGDLESDQCVLSFHTQLMQELLLAVSFLVDSKTIAKDVTDLLKTHEGHVEYLHVYLAGLLNSSQRRPIESLLGTFNSERLMDLKCWLTTSSQKMLEGYHKEQHLKCFRLLHQNQNDVLVKEIITASARIGVSYQGLGLLDCVALNYIVKCLGGMEQLNLYSEKNLTEEGTDILIPAMGLSQKIMLSQCFLRAGSVAHLARALREGITKELDLSYTYLGDENLKILCSGLRACKLQKLIIPSCRLTEACCGDLSSVLTSSTSQLCVLDLTFNELGDQGLTQLCHALQSPSCKLQELQYLFQFNMLSYLCGTQRLQHCQLTAGSMEALSRALCCGQSELRVLGLTQNTIGDIGAEHLAQALQYPHCNLQRLTLFDTELTERCCPSLATVLRSDHCSLVDLDLSVNELGPEGALQLCKALRKPDCPLEKLCLTRCELTRVVFTEFGLLLRSGSSRLKSLSLALNPVGDEGMKDLWKAIADPCCLLEDLRQY</sequence>
<dbReference type="AlphaFoldDB" id="A0AA47P8P1"/>
<evidence type="ECO:0000256" key="2">
    <source>
        <dbReference type="ARBA" id="ARBA00008665"/>
    </source>
</evidence>
<proteinExistence type="inferred from homology"/>
<gene>
    <name evidence="8" type="primary">NLRP3_0</name>
    <name evidence="8" type="ORF">N1851_002583</name>
</gene>
<dbReference type="PANTHER" id="PTHR45690">
    <property type="entry name" value="NACHT, LRR AND PYD DOMAINS-CONTAINING PROTEIN 12"/>
    <property type="match status" value="1"/>
</dbReference>
<dbReference type="InterPro" id="IPR007111">
    <property type="entry name" value="NACHT_NTPase"/>
</dbReference>
<evidence type="ECO:0000256" key="1">
    <source>
        <dbReference type="ARBA" id="ARBA00004496"/>
    </source>
</evidence>
<dbReference type="Pfam" id="PF13516">
    <property type="entry name" value="LRR_6"/>
    <property type="match status" value="3"/>
</dbReference>
<evidence type="ECO:0000313" key="9">
    <source>
        <dbReference type="Proteomes" id="UP001174136"/>
    </source>
</evidence>
<organism evidence="8 9">
    <name type="scientific">Merluccius polli</name>
    <name type="common">Benguela hake</name>
    <name type="synonym">Merluccius cadenati</name>
    <dbReference type="NCBI Taxonomy" id="89951"/>
    <lineage>
        <taxon>Eukaryota</taxon>
        <taxon>Metazoa</taxon>
        <taxon>Chordata</taxon>
        <taxon>Craniata</taxon>
        <taxon>Vertebrata</taxon>
        <taxon>Euteleostomi</taxon>
        <taxon>Actinopterygii</taxon>
        <taxon>Neopterygii</taxon>
        <taxon>Teleostei</taxon>
        <taxon>Neoteleostei</taxon>
        <taxon>Acanthomorphata</taxon>
        <taxon>Zeiogadaria</taxon>
        <taxon>Gadariae</taxon>
        <taxon>Gadiformes</taxon>
        <taxon>Gadoidei</taxon>
        <taxon>Merlucciidae</taxon>
        <taxon>Merluccius</taxon>
    </lineage>
</organism>
<keyword evidence="4" id="KW-0677">Repeat</keyword>
<comment type="caution">
    <text evidence="8">The sequence shown here is derived from an EMBL/GenBank/DDBJ whole genome shotgun (WGS) entry which is preliminary data.</text>
</comment>
<dbReference type="Pfam" id="PF05729">
    <property type="entry name" value="NACHT"/>
    <property type="match status" value="1"/>
</dbReference>
<evidence type="ECO:0000256" key="6">
    <source>
        <dbReference type="ARBA" id="ARBA00022840"/>
    </source>
</evidence>
<keyword evidence="6" id="KW-0067">ATP-binding</keyword>
<keyword evidence="3" id="KW-0963">Cytoplasm</keyword>
<feature type="domain" description="NACHT" evidence="7">
    <location>
        <begin position="66"/>
        <end position="199"/>
    </location>
</feature>
<keyword evidence="9" id="KW-1185">Reference proteome</keyword>